<dbReference type="EMBL" id="VIUW01000005">
    <property type="protein sequence ID" value="TWD13386.1"/>
    <property type="molecule type" value="Genomic_DNA"/>
</dbReference>
<feature type="region of interest" description="Disordered" evidence="2">
    <location>
        <begin position="1"/>
        <end position="20"/>
    </location>
</feature>
<dbReference type="Proteomes" id="UP000315628">
    <property type="component" value="Unassembled WGS sequence"/>
</dbReference>
<accession>A0A560W6Y6</accession>
<dbReference type="SMART" id="SM00448">
    <property type="entry name" value="REC"/>
    <property type="match status" value="1"/>
</dbReference>
<feature type="domain" description="Response regulatory" evidence="3">
    <location>
        <begin position="26"/>
        <end position="145"/>
    </location>
</feature>
<keyword evidence="1" id="KW-0597">Phosphoprotein</keyword>
<dbReference type="OrthoDB" id="3395459at2"/>
<dbReference type="InterPro" id="IPR011006">
    <property type="entry name" value="CheY-like_superfamily"/>
</dbReference>
<proteinExistence type="predicted"/>
<organism evidence="4 5">
    <name type="scientific">Marihabitans asiaticum</name>
    <dbReference type="NCBI Taxonomy" id="415218"/>
    <lineage>
        <taxon>Bacteria</taxon>
        <taxon>Bacillati</taxon>
        <taxon>Actinomycetota</taxon>
        <taxon>Actinomycetes</taxon>
        <taxon>Micrococcales</taxon>
        <taxon>Intrasporangiaceae</taxon>
        <taxon>Marihabitans</taxon>
    </lineage>
</organism>
<name>A0A560W6Y6_9MICO</name>
<evidence type="ECO:0000256" key="2">
    <source>
        <dbReference type="SAM" id="MobiDB-lite"/>
    </source>
</evidence>
<dbReference type="InterPro" id="IPR001789">
    <property type="entry name" value="Sig_transdc_resp-reg_receiver"/>
</dbReference>
<evidence type="ECO:0000259" key="3">
    <source>
        <dbReference type="PROSITE" id="PS50110"/>
    </source>
</evidence>
<dbReference type="SUPFAM" id="SSF52172">
    <property type="entry name" value="CheY-like"/>
    <property type="match status" value="1"/>
</dbReference>
<dbReference type="Gene3D" id="3.40.50.2300">
    <property type="match status" value="1"/>
</dbReference>
<protein>
    <recommendedName>
        <fullName evidence="3">Response regulatory domain-containing protein</fullName>
    </recommendedName>
</protein>
<dbReference type="RefSeq" id="WP_144858187.1">
    <property type="nucleotide sequence ID" value="NZ_BAAAYT010000002.1"/>
</dbReference>
<sequence>MSATPSATAGQAHGTSSTSRDRTTVSVLLYSDNITVRDTVRAAVGRRPARDVEVGSWLECATAPAVETAVEGGDFDLLILDGEAAKTGGMGLCRTLKSEIYRCPPVLVLTGRPQDGWLATWSLADAVVPHPIDAVTLADTVATLARTGQSATVRPEAITDEGRPGPDAD</sequence>
<feature type="compositionally biased region" description="Basic and acidic residues" evidence="2">
    <location>
        <begin position="160"/>
        <end position="169"/>
    </location>
</feature>
<dbReference type="AlphaFoldDB" id="A0A560W6Y6"/>
<feature type="region of interest" description="Disordered" evidence="2">
    <location>
        <begin position="148"/>
        <end position="169"/>
    </location>
</feature>
<reference evidence="4 5" key="1">
    <citation type="submission" date="2019-06" db="EMBL/GenBank/DDBJ databases">
        <title>Sequencing the genomes of 1000 actinobacteria strains.</title>
        <authorList>
            <person name="Klenk H.-P."/>
        </authorList>
    </citation>
    <scope>NUCLEOTIDE SEQUENCE [LARGE SCALE GENOMIC DNA]</scope>
    <source>
        <strain evidence="4 5">DSM 18935</strain>
    </source>
</reference>
<gene>
    <name evidence="4" type="ORF">FB557_2787</name>
</gene>
<dbReference type="GO" id="GO:0000160">
    <property type="term" value="P:phosphorelay signal transduction system"/>
    <property type="evidence" value="ECO:0007669"/>
    <property type="project" value="InterPro"/>
</dbReference>
<evidence type="ECO:0000313" key="4">
    <source>
        <dbReference type="EMBL" id="TWD13386.1"/>
    </source>
</evidence>
<evidence type="ECO:0000313" key="5">
    <source>
        <dbReference type="Proteomes" id="UP000315628"/>
    </source>
</evidence>
<comment type="caution">
    <text evidence="4">The sequence shown here is derived from an EMBL/GenBank/DDBJ whole genome shotgun (WGS) entry which is preliminary data.</text>
</comment>
<evidence type="ECO:0000256" key="1">
    <source>
        <dbReference type="PROSITE-ProRule" id="PRU00169"/>
    </source>
</evidence>
<dbReference type="PROSITE" id="PS50110">
    <property type="entry name" value="RESPONSE_REGULATORY"/>
    <property type="match status" value="1"/>
</dbReference>
<feature type="modified residue" description="4-aspartylphosphate" evidence="1">
    <location>
        <position position="81"/>
    </location>
</feature>
<keyword evidence="5" id="KW-1185">Reference proteome</keyword>